<accession>A0ABD0UUD7</accession>
<evidence type="ECO:0000313" key="1">
    <source>
        <dbReference type="EMBL" id="KAL0916245.1"/>
    </source>
</evidence>
<organism evidence="1 2">
    <name type="scientific">Dendrobium thyrsiflorum</name>
    <name type="common">Pinecone-like raceme dendrobium</name>
    <name type="synonym">Orchid</name>
    <dbReference type="NCBI Taxonomy" id="117978"/>
    <lineage>
        <taxon>Eukaryota</taxon>
        <taxon>Viridiplantae</taxon>
        <taxon>Streptophyta</taxon>
        <taxon>Embryophyta</taxon>
        <taxon>Tracheophyta</taxon>
        <taxon>Spermatophyta</taxon>
        <taxon>Magnoliopsida</taxon>
        <taxon>Liliopsida</taxon>
        <taxon>Asparagales</taxon>
        <taxon>Orchidaceae</taxon>
        <taxon>Epidendroideae</taxon>
        <taxon>Malaxideae</taxon>
        <taxon>Dendrobiinae</taxon>
        <taxon>Dendrobium</taxon>
    </lineage>
</organism>
<reference evidence="1 2" key="1">
    <citation type="journal article" date="2024" name="Plant Biotechnol. J.">
        <title>Dendrobium thyrsiflorum genome and its molecular insights into genes involved in important horticultural traits.</title>
        <authorList>
            <person name="Chen B."/>
            <person name="Wang J.Y."/>
            <person name="Zheng P.J."/>
            <person name="Li K.L."/>
            <person name="Liang Y.M."/>
            <person name="Chen X.F."/>
            <person name="Zhang C."/>
            <person name="Zhao X."/>
            <person name="He X."/>
            <person name="Zhang G.Q."/>
            <person name="Liu Z.J."/>
            <person name="Xu Q."/>
        </authorList>
    </citation>
    <scope>NUCLEOTIDE SEQUENCE [LARGE SCALE GENOMIC DNA]</scope>
    <source>
        <strain evidence="1">GZMU011</strain>
    </source>
</reference>
<evidence type="ECO:0000313" key="2">
    <source>
        <dbReference type="Proteomes" id="UP001552299"/>
    </source>
</evidence>
<dbReference type="Proteomes" id="UP001552299">
    <property type="component" value="Unassembled WGS sequence"/>
</dbReference>
<name>A0ABD0UUD7_DENTH</name>
<keyword evidence="2" id="KW-1185">Reference proteome</keyword>
<gene>
    <name evidence="1" type="ORF">M5K25_013738</name>
</gene>
<dbReference type="EMBL" id="JANQDX010000011">
    <property type="protein sequence ID" value="KAL0916245.1"/>
    <property type="molecule type" value="Genomic_DNA"/>
</dbReference>
<comment type="caution">
    <text evidence="1">The sequence shown here is derived from an EMBL/GenBank/DDBJ whole genome shotgun (WGS) entry which is preliminary data.</text>
</comment>
<sequence>MINASLKTDEIYRPHHPSHCSSTRKHLRMKLHQFTGDSLFSICRKRVVAIKIVADAKEQSFISRPHFFGREETKSSVSGGLAFLPKNSSPITESFKNGFF</sequence>
<protein>
    <submittedName>
        <fullName evidence="1">Uncharacterized protein</fullName>
    </submittedName>
</protein>
<proteinExistence type="predicted"/>
<dbReference type="AlphaFoldDB" id="A0ABD0UUD7"/>